<organism evidence="5 6">
    <name type="scientific">Streptosporangium pseudovulgare</name>
    <dbReference type="NCBI Taxonomy" id="35765"/>
    <lineage>
        <taxon>Bacteria</taxon>
        <taxon>Bacillati</taxon>
        <taxon>Actinomycetota</taxon>
        <taxon>Actinomycetes</taxon>
        <taxon>Streptosporangiales</taxon>
        <taxon>Streptosporangiaceae</taxon>
        <taxon>Streptosporangium</taxon>
    </lineage>
</organism>
<dbReference type="Proteomes" id="UP000611554">
    <property type="component" value="Unassembled WGS sequence"/>
</dbReference>
<name>A0ABQ2RMF7_9ACTN</name>
<evidence type="ECO:0000313" key="5">
    <source>
        <dbReference type="EMBL" id="GGQ35654.1"/>
    </source>
</evidence>
<keyword evidence="6" id="KW-1185">Reference proteome</keyword>
<dbReference type="CDD" id="cd04301">
    <property type="entry name" value="NAT_SF"/>
    <property type="match status" value="1"/>
</dbReference>
<dbReference type="Pfam" id="PF00583">
    <property type="entry name" value="Acetyltransf_1"/>
    <property type="match status" value="1"/>
</dbReference>
<gene>
    <name evidence="5" type="ORF">GCM10010140_77010</name>
</gene>
<proteinExistence type="predicted"/>
<dbReference type="SUPFAM" id="SSF55729">
    <property type="entry name" value="Acyl-CoA N-acyltransferases (Nat)"/>
    <property type="match status" value="1"/>
</dbReference>
<evidence type="ECO:0000256" key="1">
    <source>
        <dbReference type="ARBA" id="ARBA00022679"/>
    </source>
</evidence>
<sequence length="230" mass="23780">MTFDQAAGAPRMERPAQTKPPVIRVAQPGDGATVEALAQVALGADGVVPAAPGAFAAAIDRHGGRLVLPHGTGCALVARASAAPGDPPLGLAYTCPPVRLIDQYAELGPRGQRRLAGALAELELLAVTAPARGAGVGTALLAAAEEQLRSGGCRLVFAKVRSADRPVLRWYRRRGYLPAAPGEPVTLDVDGAWTVFDDGGDGHRLAVKPLAPDERIRRVFASGGTYLASM</sequence>
<evidence type="ECO:0000256" key="2">
    <source>
        <dbReference type="ARBA" id="ARBA00023315"/>
    </source>
</evidence>
<reference evidence="6" key="1">
    <citation type="journal article" date="2019" name="Int. J. Syst. Evol. Microbiol.">
        <title>The Global Catalogue of Microorganisms (GCM) 10K type strain sequencing project: providing services to taxonomists for standard genome sequencing and annotation.</title>
        <authorList>
            <consortium name="The Broad Institute Genomics Platform"/>
            <consortium name="The Broad Institute Genome Sequencing Center for Infectious Disease"/>
            <person name="Wu L."/>
            <person name="Ma J."/>
        </authorList>
    </citation>
    <scope>NUCLEOTIDE SEQUENCE [LARGE SCALE GENOMIC DNA]</scope>
    <source>
        <strain evidence="6">JCM 3115</strain>
    </source>
</reference>
<protein>
    <recommendedName>
        <fullName evidence="4">N-acetyltransferase domain-containing protein</fullName>
    </recommendedName>
</protein>
<dbReference type="EMBL" id="BMQJ01000043">
    <property type="protein sequence ID" value="GGQ35654.1"/>
    <property type="molecule type" value="Genomic_DNA"/>
</dbReference>
<evidence type="ECO:0000256" key="3">
    <source>
        <dbReference type="SAM" id="MobiDB-lite"/>
    </source>
</evidence>
<evidence type="ECO:0000259" key="4">
    <source>
        <dbReference type="PROSITE" id="PS51186"/>
    </source>
</evidence>
<feature type="domain" description="N-acetyltransferase" evidence="4">
    <location>
        <begin position="21"/>
        <end position="211"/>
    </location>
</feature>
<keyword evidence="2" id="KW-0012">Acyltransferase</keyword>
<comment type="caution">
    <text evidence="5">The sequence shown here is derived from an EMBL/GenBank/DDBJ whole genome shotgun (WGS) entry which is preliminary data.</text>
</comment>
<dbReference type="PROSITE" id="PS51186">
    <property type="entry name" value="GNAT"/>
    <property type="match status" value="1"/>
</dbReference>
<evidence type="ECO:0000313" key="6">
    <source>
        <dbReference type="Proteomes" id="UP000611554"/>
    </source>
</evidence>
<feature type="region of interest" description="Disordered" evidence="3">
    <location>
        <begin position="1"/>
        <end position="23"/>
    </location>
</feature>
<dbReference type="InterPro" id="IPR050832">
    <property type="entry name" value="Bact_Acetyltransf"/>
</dbReference>
<keyword evidence="1" id="KW-0808">Transferase</keyword>
<dbReference type="PANTHER" id="PTHR43877">
    <property type="entry name" value="AMINOALKYLPHOSPHONATE N-ACETYLTRANSFERASE-RELATED-RELATED"/>
    <property type="match status" value="1"/>
</dbReference>
<dbReference type="Gene3D" id="3.40.630.30">
    <property type="match status" value="1"/>
</dbReference>
<dbReference type="InterPro" id="IPR000182">
    <property type="entry name" value="GNAT_dom"/>
</dbReference>
<accession>A0ABQ2RMF7</accession>
<dbReference type="InterPro" id="IPR016181">
    <property type="entry name" value="Acyl_CoA_acyltransferase"/>
</dbReference>